<dbReference type="InterPro" id="IPR002110">
    <property type="entry name" value="Ankyrin_rpt"/>
</dbReference>
<proteinExistence type="predicted"/>
<dbReference type="PROSITE" id="PS50088">
    <property type="entry name" value="ANK_REPEAT"/>
    <property type="match status" value="4"/>
</dbReference>
<feature type="repeat" description="ANK" evidence="7">
    <location>
        <begin position="71"/>
        <end position="103"/>
    </location>
</feature>
<evidence type="ECO:0000313" key="11">
    <source>
        <dbReference type="EMBL" id="CAD6223625.1"/>
    </source>
</evidence>
<sequence length="816" mass="88065">MASPEATETSPPSTPTTSASPCPTPRPLATTPPTMGATLLRAARSGDERRLVKALLADPAAPYLETAATAGGNTLLHVAAAGGHADLASLLLRRAPRLLAARNAALDTPLHLAARAGAHKVVALLVTSSSTSSSSPACSLRALTRATNRRGETALHDAVRGGHEAVARALAAADPGLVGLCGGAGESPFYLAAAAGSLGMVRVLLKTYRDAEEEEEVPGLGSSMGPGGRTVMHAAVLTSNEMIRELLQWNQALVKEVDDSGSTPFHYIASVGNISAMKLLLRRDSSLAYSSDSNGLFPVHIAAKMGYGQFIYELCRFCPDCDELLDSRGRNFLHIAIEHKKWKVVWCFSGTEDLGRMANVMDSEGNTPLHLAVKNADQMIVSLLMATKGVLPNTVNNQGFTALDLAVLATDKGISYTLNPQVIILRCLAWTGAALSPRRLDHFIDEFGVGRTSGNELKKFTNIAQNLIVGSVLVSTVTFAAVFTLPGGYISDGHPHAGAPILSHRYTFKAFVMANTLAFVGSTLSTIWLTYAGSEHVHPLLRAIYMFLSVISMEQATRSMVIGFALGAYVVLSPVSERIAIVVCMSTFMTLLLRNPSSWQLWFLFMPIKRRLGWKGAFKTHLPPETRSRLTIGVGSNFACQFLRRMLDCQTPQSKLLAASLYDKFVMRKGFRKMAKVVKNPVPATIRFVLDGEMPPYLLMKDLILQYVWHHELYCLACSRAIIEGEETWKENINLLDHITTPQVLDLLLVHSATPFVASAQSGVISTVKYLLDHGVGLMKADVKGHVVLHNDVCAGLFLPLDHITTPNARLASCAQ</sequence>
<evidence type="ECO:0000256" key="5">
    <source>
        <dbReference type="ARBA" id="ARBA00023043"/>
    </source>
</evidence>
<comment type="subcellular location">
    <subcellularLocation>
        <location evidence="1">Membrane</location>
        <topology evidence="1">Multi-pass membrane protein</topology>
    </subcellularLocation>
</comment>
<keyword evidence="6 9" id="KW-0472">Membrane</keyword>
<evidence type="ECO:0000256" key="4">
    <source>
        <dbReference type="ARBA" id="ARBA00022989"/>
    </source>
</evidence>
<keyword evidence="3" id="KW-0677">Repeat</keyword>
<evidence type="ECO:0000256" key="3">
    <source>
        <dbReference type="ARBA" id="ARBA00022737"/>
    </source>
</evidence>
<dbReference type="Proteomes" id="UP000604825">
    <property type="component" value="Unassembled WGS sequence"/>
</dbReference>
<evidence type="ECO:0000256" key="6">
    <source>
        <dbReference type="ARBA" id="ARBA00023136"/>
    </source>
</evidence>
<dbReference type="OrthoDB" id="10040922at2759"/>
<dbReference type="InterPro" id="IPR026961">
    <property type="entry name" value="PGG_dom"/>
</dbReference>
<dbReference type="PROSITE" id="PS50297">
    <property type="entry name" value="ANK_REP_REGION"/>
    <property type="match status" value="3"/>
</dbReference>
<evidence type="ECO:0000256" key="7">
    <source>
        <dbReference type="PROSITE-ProRule" id="PRU00023"/>
    </source>
</evidence>
<evidence type="ECO:0000256" key="9">
    <source>
        <dbReference type="SAM" id="Phobius"/>
    </source>
</evidence>
<feature type="domain" description="PGG" evidence="10">
    <location>
        <begin position="459"/>
        <end position="571"/>
    </location>
</feature>
<reference evidence="11" key="1">
    <citation type="submission" date="2020-10" db="EMBL/GenBank/DDBJ databases">
        <authorList>
            <person name="Han B."/>
            <person name="Lu T."/>
            <person name="Zhao Q."/>
            <person name="Huang X."/>
            <person name="Zhao Y."/>
        </authorList>
    </citation>
    <scope>NUCLEOTIDE SEQUENCE</scope>
</reference>
<dbReference type="PANTHER" id="PTHR24186:SF50">
    <property type="entry name" value="ANKYRIN REPEAT-CONTAINING PROTEIN ITN1-LIKE ISOFORM X1"/>
    <property type="match status" value="1"/>
</dbReference>
<accession>A0A811NLM9</accession>
<dbReference type="Gene3D" id="1.25.40.20">
    <property type="entry name" value="Ankyrin repeat-containing domain"/>
    <property type="match status" value="2"/>
</dbReference>
<keyword evidence="4 9" id="KW-1133">Transmembrane helix</keyword>
<dbReference type="FunFam" id="1.25.40.20:FF:000894">
    <property type="entry name" value="Protein ACCELERATED CELL DEATH 6"/>
    <property type="match status" value="1"/>
</dbReference>
<dbReference type="AlphaFoldDB" id="A0A811NLM9"/>
<dbReference type="Pfam" id="PF13962">
    <property type="entry name" value="PGG"/>
    <property type="match status" value="1"/>
</dbReference>
<dbReference type="Pfam" id="PF12796">
    <property type="entry name" value="Ank_2"/>
    <property type="match status" value="1"/>
</dbReference>
<evidence type="ECO:0000313" key="12">
    <source>
        <dbReference type="Proteomes" id="UP000604825"/>
    </source>
</evidence>
<protein>
    <recommendedName>
        <fullName evidence="10">PGG domain-containing protein</fullName>
    </recommendedName>
</protein>
<comment type="caution">
    <text evidence="11">The sequence shown here is derived from an EMBL/GenBank/DDBJ whole genome shotgun (WGS) entry which is preliminary data.</text>
</comment>
<dbReference type="EMBL" id="CAJGYO010000004">
    <property type="protein sequence ID" value="CAD6223625.1"/>
    <property type="molecule type" value="Genomic_DNA"/>
</dbReference>
<feature type="transmembrane region" description="Helical" evidence="9">
    <location>
        <begin position="510"/>
        <end position="531"/>
    </location>
</feature>
<evidence type="ECO:0000256" key="1">
    <source>
        <dbReference type="ARBA" id="ARBA00004141"/>
    </source>
</evidence>
<evidence type="ECO:0000259" key="10">
    <source>
        <dbReference type="Pfam" id="PF13962"/>
    </source>
</evidence>
<feature type="repeat" description="ANK" evidence="7">
    <location>
        <begin position="260"/>
        <end position="292"/>
    </location>
</feature>
<dbReference type="InterPro" id="IPR036770">
    <property type="entry name" value="Ankyrin_rpt-contain_sf"/>
</dbReference>
<dbReference type="PANTHER" id="PTHR24186">
    <property type="entry name" value="PROTEIN PHOSPHATASE 1 REGULATORY SUBUNIT"/>
    <property type="match status" value="1"/>
</dbReference>
<keyword evidence="5 7" id="KW-0040">ANK repeat</keyword>
<feature type="transmembrane region" description="Helical" evidence="9">
    <location>
        <begin position="543"/>
        <end position="572"/>
    </location>
</feature>
<dbReference type="SUPFAM" id="SSF48403">
    <property type="entry name" value="Ankyrin repeat"/>
    <property type="match status" value="1"/>
</dbReference>
<name>A0A811NLM9_9POAL</name>
<feature type="transmembrane region" description="Helical" evidence="9">
    <location>
        <begin position="467"/>
        <end position="490"/>
    </location>
</feature>
<dbReference type="GO" id="GO:0005886">
    <property type="term" value="C:plasma membrane"/>
    <property type="evidence" value="ECO:0007669"/>
    <property type="project" value="TreeGrafter"/>
</dbReference>
<organism evidence="11 12">
    <name type="scientific">Miscanthus lutarioriparius</name>
    <dbReference type="NCBI Taxonomy" id="422564"/>
    <lineage>
        <taxon>Eukaryota</taxon>
        <taxon>Viridiplantae</taxon>
        <taxon>Streptophyta</taxon>
        <taxon>Embryophyta</taxon>
        <taxon>Tracheophyta</taxon>
        <taxon>Spermatophyta</taxon>
        <taxon>Magnoliopsida</taxon>
        <taxon>Liliopsida</taxon>
        <taxon>Poales</taxon>
        <taxon>Poaceae</taxon>
        <taxon>PACMAD clade</taxon>
        <taxon>Panicoideae</taxon>
        <taxon>Andropogonodae</taxon>
        <taxon>Andropogoneae</taxon>
        <taxon>Saccharinae</taxon>
        <taxon>Miscanthus</taxon>
    </lineage>
</organism>
<feature type="repeat" description="ANK" evidence="7">
    <location>
        <begin position="184"/>
        <end position="216"/>
    </location>
</feature>
<feature type="region of interest" description="Disordered" evidence="8">
    <location>
        <begin position="1"/>
        <end position="34"/>
    </location>
</feature>
<evidence type="ECO:0000256" key="8">
    <source>
        <dbReference type="SAM" id="MobiDB-lite"/>
    </source>
</evidence>
<dbReference type="SMART" id="SM00248">
    <property type="entry name" value="ANK"/>
    <property type="match status" value="9"/>
</dbReference>
<evidence type="ECO:0000256" key="2">
    <source>
        <dbReference type="ARBA" id="ARBA00022692"/>
    </source>
</evidence>
<dbReference type="Pfam" id="PF00023">
    <property type="entry name" value="Ank"/>
    <property type="match status" value="2"/>
</dbReference>
<keyword evidence="12" id="KW-1185">Reference proteome</keyword>
<gene>
    <name evidence="11" type="ORF">NCGR_LOCUS16024</name>
</gene>
<keyword evidence="2 9" id="KW-0812">Transmembrane</keyword>
<feature type="repeat" description="ANK" evidence="7">
    <location>
        <begin position="364"/>
        <end position="385"/>
    </location>
</feature>